<dbReference type="InterPro" id="IPR001387">
    <property type="entry name" value="Cro/C1-type_HTH"/>
</dbReference>
<dbReference type="PROSITE" id="PS50943">
    <property type="entry name" value="HTH_CROC1"/>
    <property type="match status" value="1"/>
</dbReference>
<gene>
    <name evidence="4" type="ORF">PNE06_12525</name>
</gene>
<dbReference type="SUPFAM" id="SSF47413">
    <property type="entry name" value="lambda repressor-like DNA-binding domains"/>
    <property type="match status" value="1"/>
</dbReference>
<dbReference type="PANTHER" id="PTHR46558:SF13">
    <property type="entry name" value="HTH-TYPE TRANSCRIPTIONAL REGULATOR IMMR"/>
    <property type="match status" value="1"/>
</dbReference>
<dbReference type="EMBL" id="JAQLWV010000018">
    <property type="protein sequence ID" value="MDB7933899.1"/>
    <property type="molecule type" value="Genomic_DNA"/>
</dbReference>
<dbReference type="SMART" id="SM00530">
    <property type="entry name" value="HTH_XRE"/>
    <property type="match status" value="1"/>
</dbReference>
<dbReference type="RefSeq" id="WP_009257894.1">
    <property type="nucleotide sequence ID" value="NZ_JADMVA010000039.1"/>
</dbReference>
<name>A0AAW6CLJ9_FLAPL</name>
<evidence type="ECO:0000313" key="5">
    <source>
        <dbReference type="Proteomes" id="UP001211173"/>
    </source>
</evidence>
<accession>A0AAW6CLJ9</accession>
<evidence type="ECO:0000256" key="2">
    <source>
        <dbReference type="SAM" id="Phobius"/>
    </source>
</evidence>
<dbReference type="GO" id="GO:0003677">
    <property type="term" value="F:DNA binding"/>
    <property type="evidence" value="ECO:0007669"/>
    <property type="project" value="UniProtKB-KW"/>
</dbReference>
<dbReference type="CDD" id="cd00093">
    <property type="entry name" value="HTH_XRE"/>
    <property type="match status" value="1"/>
</dbReference>
<keyword evidence="2" id="KW-0472">Membrane</keyword>
<feature type="transmembrane region" description="Helical" evidence="2">
    <location>
        <begin position="84"/>
        <end position="103"/>
    </location>
</feature>
<protein>
    <submittedName>
        <fullName evidence="4">Helix-turn-helix transcriptional regulator</fullName>
    </submittedName>
</protein>
<comment type="caution">
    <text evidence="4">The sequence shown here is derived from an EMBL/GenBank/DDBJ whole genome shotgun (WGS) entry which is preliminary data.</text>
</comment>
<evidence type="ECO:0000256" key="1">
    <source>
        <dbReference type="ARBA" id="ARBA00023125"/>
    </source>
</evidence>
<sequence length="341" mass="36864">MTLGQRIQAERKRLGLSQEGLGEALGVTRQAISKWEADGAVPEVDKLVALSRLFHLPVGVLLGVEEAAAAEPPRPVVPRWKRRLWPLLSAALGAVCVVLVLRVNTLQSGQADRLLAAALADGRMWQVEERGVAALGEDGTFCWRFRAVPEVEAPGLGLSVTAEGGGERFTARADRDGLAYEAELRLPLGEEYHFTLRTRTPSGAEYRQELGEWTVTAEALAPLELTARKGKGGTLSGGIWTWDGSIWAACVPPEGSLVTVERAVLRQYRNGAPEWGQSLPVEHGRLEADVSDFQRQTRVEAGDEVLLLVEAVDSLGRTCTRQVEGAAFSDGPSGLEWAAFP</sequence>
<evidence type="ECO:0000313" key="4">
    <source>
        <dbReference type="EMBL" id="MDB7933899.1"/>
    </source>
</evidence>
<dbReference type="Proteomes" id="UP001211173">
    <property type="component" value="Unassembled WGS sequence"/>
</dbReference>
<dbReference type="InterPro" id="IPR010982">
    <property type="entry name" value="Lambda_DNA-bd_dom_sf"/>
</dbReference>
<dbReference type="PANTHER" id="PTHR46558">
    <property type="entry name" value="TRACRIPTIONAL REGULATORY PROTEIN-RELATED-RELATED"/>
    <property type="match status" value="1"/>
</dbReference>
<keyword evidence="2" id="KW-1133">Transmembrane helix</keyword>
<dbReference type="Pfam" id="PF01381">
    <property type="entry name" value="HTH_3"/>
    <property type="match status" value="1"/>
</dbReference>
<proteinExistence type="predicted"/>
<feature type="domain" description="HTH cro/C1-type" evidence="3">
    <location>
        <begin position="7"/>
        <end position="61"/>
    </location>
</feature>
<evidence type="ECO:0000259" key="3">
    <source>
        <dbReference type="PROSITE" id="PS50943"/>
    </source>
</evidence>
<dbReference type="AlphaFoldDB" id="A0AAW6CLJ9"/>
<keyword evidence="2" id="KW-0812">Transmembrane</keyword>
<keyword evidence="1" id="KW-0238">DNA-binding</keyword>
<organism evidence="4 5">
    <name type="scientific">Flavonifractor plautii</name>
    <name type="common">Fusobacterium plautii</name>
    <dbReference type="NCBI Taxonomy" id="292800"/>
    <lineage>
        <taxon>Bacteria</taxon>
        <taxon>Bacillati</taxon>
        <taxon>Bacillota</taxon>
        <taxon>Clostridia</taxon>
        <taxon>Eubacteriales</taxon>
        <taxon>Oscillospiraceae</taxon>
        <taxon>Flavonifractor</taxon>
    </lineage>
</organism>
<reference evidence="4" key="1">
    <citation type="submission" date="2023-01" db="EMBL/GenBank/DDBJ databases">
        <title>Human gut microbiome strain richness.</title>
        <authorList>
            <person name="Chen-Liaw A."/>
        </authorList>
    </citation>
    <scope>NUCLEOTIDE SEQUENCE</scope>
    <source>
        <strain evidence="4">1001287st1_F4_1001285I_161205</strain>
    </source>
</reference>
<dbReference type="Gene3D" id="1.10.260.40">
    <property type="entry name" value="lambda repressor-like DNA-binding domains"/>
    <property type="match status" value="1"/>
</dbReference>